<organism evidence="2">
    <name type="scientific">Trypanosoma vivax (strain Y486)</name>
    <dbReference type="NCBI Taxonomy" id="1055687"/>
    <lineage>
        <taxon>Eukaryota</taxon>
        <taxon>Discoba</taxon>
        <taxon>Euglenozoa</taxon>
        <taxon>Kinetoplastea</taxon>
        <taxon>Metakinetoplastina</taxon>
        <taxon>Trypanosomatida</taxon>
        <taxon>Trypanosomatidae</taxon>
        <taxon>Trypanosoma</taxon>
        <taxon>Duttonella</taxon>
    </lineage>
</organism>
<evidence type="ECO:0000256" key="1">
    <source>
        <dbReference type="SAM" id="MobiDB-lite"/>
    </source>
</evidence>
<dbReference type="EMBL" id="HE573026">
    <property type="protein sequence ID" value="CCC51360.1"/>
    <property type="molecule type" value="Genomic_DNA"/>
</dbReference>
<sequence>MRADPEITRRVRVAGIDAGDTDLRGEIFRTFAGYGVIEEILFEVDHAFHSGAIVVQFQRLSSTERLQSDVSAEGRRWSVCYQRPVPHVGEQLLVTSPINFDTTSLRSLLTGNDSVVSIVEKCLQAPNALSSEVADACASESVPVVSMTAPMIKGNPRVVPRRNEEARNVFIQGLSCVEARVIGKHAAVVTFKDVHDANRFLTDHQFTLASKNEIYVTHVGSGADLKQALTEVLLTRHQLKDVSIGAVLRGIVLPQSPLYGSVEGRGSSVNSCEVDVGLIRKGRSVLVRTQTNFVKVLPWAFVEVRLTSLELAADGRSVEGELRNALNVASYSRLNPSISTAVSGVLPSRSGGSVSTVCVGGNTTTSSKELAGRLYRALQERKLTTGPQQQHLSAAGERVDAFPEKLHFFSVVSVCIQRVDECGFHGRTVTPSGTGGSTLQTPGSASREWPVFIPSMFVPREGGGHWRDYAVPGERMTVVLLYASSIGRSKATLRLTASKREVEMSRAAAVNLETVGDEYPGGGQGGRTREQGLPHQPQSEQEPTKVGTRFSGSRVVWLPETPSTREPVYAVLPSPNSPSWLFTHSIFVHAPPASSSLSSPAFDTKLQSFVISEIVLDAHRGHFAFAMEEEAYRRQQEERLIAQEQQESEQEALVKRILAETLSSSVPVTRTQAQCGADASSGSCDVSDCVDNVNVLRKRQRSL</sequence>
<dbReference type="OMA" id="DAENCGY"/>
<accession>G0U657</accession>
<gene>
    <name evidence="2" type="ORF">TVY486_1004130</name>
</gene>
<protein>
    <submittedName>
        <fullName evidence="2">Uncharacterized protein</fullName>
    </submittedName>
</protein>
<dbReference type="VEuPathDB" id="TriTrypDB:TvY486_1004130"/>
<reference evidence="2" key="1">
    <citation type="journal article" date="2012" name="Proc. Natl. Acad. Sci. U.S.A.">
        <title>Antigenic diversity is generated by distinct evolutionary mechanisms in African trypanosome species.</title>
        <authorList>
            <person name="Jackson A.P."/>
            <person name="Berry A."/>
            <person name="Aslett M."/>
            <person name="Allison H.C."/>
            <person name="Burton P."/>
            <person name="Vavrova-Anderson J."/>
            <person name="Brown R."/>
            <person name="Browne H."/>
            <person name="Corton N."/>
            <person name="Hauser H."/>
            <person name="Gamble J."/>
            <person name="Gilderthorp R."/>
            <person name="Marcello L."/>
            <person name="McQuillan J."/>
            <person name="Otto T.D."/>
            <person name="Quail M.A."/>
            <person name="Sanders M.J."/>
            <person name="van Tonder A."/>
            <person name="Ginger M.L."/>
            <person name="Field M.C."/>
            <person name="Barry J.D."/>
            <person name="Hertz-Fowler C."/>
            <person name="Berriman M."/>
        </authorList>
    </citation>
    <scope>NUCLEOTIDE SEQUENCE</scope>
    <source>
        <strain evidence="2">Y486</strain>
    </source>
</reference>
<evidence type="ECO:0000313" key="2">
    <source>
        <dbReference type="EMBL" id="CCC51360.1"/>
    </source>
</evidence>
<feature type="region of interest" description="Disordered" evidence="1">
    <location>
        <begin position="515"/>
        <end position="546"/>
    </location>
</feature>
<name>G0U657_TRYVY</name>
<proteinExistence type="predicted"/>
<dbReference type="AlphaFoldDB" id="G0U657"/>